<comment type="subcellular location">
    <subcellularLocation>
        <location evidence="1">Cell membrane</location>
        <topology evidence="1">Multi-pass membrane protein</topology>
    </subcellularLocation>
</comment>
<dbReference type="PANTHER" id="PTHR24248">
    <property type="entry name" value="ADRENERGIC RECEPTOR-RELATED G-PROTEIN COUPLED RECEPTOR"/>
    <property type="match status" value="1"/>
</dbReference>
<dbReference type="Pfam" id="PF00001">
    <property type="entry name" value="7tm_1"/>
    <property type="match status" value="1"/>
</dbReference>
<feature type="compositionally biased region" description="Basic and acidic residues" evidence="9">
    <location>
        <begin position="410"/>
        <end position="421"/>
    </location>
</feature>
<keyword evidence="13" id="KW-1185">Reference proteome</keyword>
<dbReference type="PRINTS" id="PR00237">
    <property type="entry name" value="GPCRRHODOPSN"/>
</dbReference>
<feature type="transmembrane region" description="Helical" evidence="10">
    <location>
        <begin position="23"/>
        <end position="52"/>
    </location>
</feature>
<dbReference type="InterPro" id="IPR017452">
    <property type="entry name" value="GPCR_Rhodpsn_7TM"/>
</dbReference>
<dbReference type="GO" id="GO:0071875">
    <property type="term" value="P:adrenergic receptor signaling pathway"/>
    <property type="evidence" value="ECO:0007669"/>
    <property type="project" value="UniProtKB-ARBA"/>
</dbReference>
<feature type="transmembrane region" description="Helical" evidence="10">
    <location>
        <begin position="513"/>
        <end position="533"/>
    </location>
</feature>
<organism evidence="12 13">
    <name type="scientific">Channa striata</name>
    <name type="common">Snakehead murrel</name>
    <name type="synonym">Ophicephalus striatus</name>
    <dbReference type="NCBI Taxonomy" id="64152"/>
    <lineage>
        <taxon>Eukaryota</taxon>
        <taxon>Metazoa</taxon>
        <taxon>Chordata</taxon>
        <taxon>Craniata</taxon>
        <taxon>Vertebrata</taxon>
        <taxon>Euteleostomi</taxon>
        <taxon>Actinopterygii</taxon>
        <taxon>Neopterygii</taxon>
        <taxon>Teleostei</taxon>
        <taxon>Neoteleostei</taxon>
        <taxon>Acanthomorphata</taxon>
        <taxon>Anabantaria</taxon>
        <taxon>Anabantiformes</taxon>
        <taxon>Channoidei</taxon>
        <taxon>Channidae</taxon>
        <taxon>Channa</taxon>
    </lineage>
</organism>
<evidence type="ECO:0000256" key="3">
    <source>
        <dbReference type="ARBA" id="ARBA00022692"/>
    </source>
</evidence>
<dbReference type="AlphaFoldDB" id="A0AA88MQ69"/>
<evidence type="ECO:0000313" key="13">
    <source>
        <dbReference type="Proteomes" id="UP001187415"/>
    </source>
</evidence>
<keyword evidence="4 10" id="KW-1133">Transmembrane helix</keyword>
<feature type="compositionally biased region" description="Polar residues" evidence="9">
    <location>
        <begin position="351"/>
        <end position="374"/>
    </location>
</feature>
<evidence type="ECO:0000256" key="2">
    <source>
        <dbReference type="ARBA" id="ARBA00022475"/>
    </source>
</evidence>
<keyword evidence="3 10" id="KW-0812">Transmembrane</keyword>
<dbReference type="Gene3D" id="1.20.1070.10">
    <property type="entry name" value="Rhodopsin 7-helix transmembrane proteins"/>
    <property type="match status" value="2"/>
</dbReference>
<accession>A0AA88MQ69</accession>
<keyword evidence="5" id="KW-0297">G-protein coupled receptor</keyword>
<feature type="compositionally biased region" description="Polar residues" evidence="9">
    <location>
        <begin position="393"/>
        <end position="406"/>
    </location>
</feature>
<dbReference type="SUPFAM" id="SSF81321">
    <property type="entry name" value="Family A G protein-coupled receptor-like"/>
    <property type="match status" value="1"/>
</dbReference>
<feature type="transmembrane region" description="Helical" evidence="10">
    <location>
        <begin position="188"/>
        <end position="211"/>
    </location>
</feature>
<protein>
    <recommendedName>
        <fullName evidence="11">G-protein coupled receptors family 1 profile domain-containing protein</fullName>
    </recommendedName>
</protein>
<gene>
    <name evidence="12" type="ORF">Q5P01_012665</name>
</gene>
<feature type="region of interest" description="Disordered" evidence="9">
    <location>
        <begin position="393"/>
        <end position="433"/>
    </location>
</feature>
<evidence type="ECO:0000256" key="1">
    <source>
        <dbReference type="ARBA" id="ARBA00004651"/>
    </source>
</evidence>
<evidence type="ECO:0000256" key="7">
    <source>
        <dbReference type="ARBA" id="ARBA00023170"/>
    </source>
</evidence>
<feature type="transmembrane region" description="Helical" evidence="10">
    <location>
        <begin position="64"/>
        <end position="91"/>
    </location>
</feature>
<dbReference type="EMBL" id="JAUPFM010000009">
    <property type="protein sequence ID" value="KAK2842465.1"/>
    <property type="molecule type" value="Genomic_DNA"/>
</dbReference>
<dbReference type="GO" id="GO:0005886">
    <property type="term" value="C:plasma membrane"/>
    <property type="evidence" value="ECO:0007669"/>
    <property type="project" value="UniProtKB-SubCell"/>
</dbReference>
<feature type="region of interest" description="Disordered" evidence="9">
    <location>
        <begin position="336"/>
        <end position="377"/>
    </location>
</feature>
<feature type="domain" description="G-protein coupled receptors family 1 profile" evidence="11">
    <location>
        <begin position="43"/>
        <end position="530"/>
    </location>
</feature>
<feature type="transmembrane region" description="Helical" evidence="10">
    <location>
        <begin position="143"/>
        <end position="165"/>
    </location>
</feature>
<sequence>MRGAATPAWETGNTTLWEQYIDIAFVVANSLILLTTSVVGIAANIFVLLAVYHQKSLQTLNNTLVVDLAIIDILRCVVDCPILLAIVIIAHQRGHVDTYICDTQVASFAFSCCIQLLTLACISAERYQAIAQPFKTSHRRKRIMLLIPLTWTVAILVAVFCLIFVKDSPVNVRCKGSQRETLSSYDTFGLFMLLPLWAACFSIIIAFYARIFSLVRSHNRKVFDKGTLRFSKKEKTEHKQKKEEGTAVKSEHGKSVQAQTLSKSVARLDVPNLSKKGLSITPLTETKAPQCVSIHLESKTKRNTLEMTDLERQRPRLPAVQTEEKTFKTELSTPWASTLGARPSNGGDVASVSSSATMPQRVSTNLDTENQSNDGAKMEKVPSEIKEINPHVPSNVQLENPETSSAFPMEPKKSDGGDAEARVSPSPPVSSNVLETGAAQQTMATEGAVCMMPSKANRERAKKMKESKMAKRAGYIILTFLLFWLPLITTILVNFAVHNINNMQITIIQDVEILSVSIACVTSLSDPIIYAAVNPQFRTEYYRLKNRLKFIFNKK</sequence>
<dbReference type="Proteomes" id="UP001187415">
    <property type="component" value="Unassembled WGS sequence"/>
</dbReference>
<proteinExistence type="predicted"/>
<evidence type="ECO:0000256" key="4">
    <source>
        <dbReference type="ARBA" id="ARBA00022989"/>
    </source>
</evidence>
<evidence type="ECO:0000256" key="9">
    <source>
        <dbReference type="SAM" id="MobiDB-lite"/>
    </source>
</evidence>
<feature type="transmembrane region" description="Helical" evidence="10">
    <location>
        <begin position="103"/>
        <end position="122"/>
    </location>
</feature>
<reference evidence="12" key="1">
    <citation type="submission" date="2023-07" db="EMBL/GenBank/DDBJ databases">
        <title>Chromosome-level Genome Assembly of Striped Snakehead (Channa striata).</title>
        <authorList>
            <person name="Liu H."/>
        </authorList>
    </citation>
    <scope>NUCLEOTIDE SEQUENCE</scope>
    <source>
        <strain evidence="12">Gz</strain>
        <tissue evidence="12">Muscle</tissue>
    </source>
</reference>
<dbReference type="InterPro" id="IPR000276">
    <property type="entry name" value="GPCR_Rhodpsn"/>
</dbReference>
<evidence type="ECO:0000313" key="12">
    <source>
        <dbReference type="EMBL" id="KAK2842465.1"/>
    </source>
</evidence>
<evidence type="ECO:0000256" key="10">
    <source>
        <dbReference type="SAM" id="Phobius"/>
    </source>
</evidence>
<feature type="transmembrane region" description="Helical" evidence="10">
    <location>
        <begin position="473"/>
        <end position="493"/>
    </location>
</feature>
<feature type="region of interest" description="Disordered" evidence="9">
    <location>
        <begin position="233"/>
        <end position="254"/>
    </location>
</feature>
<evidence type="ECO:0000259" key="11">
    <source>
        <dbReference type="PROSITE" id="PS50262"/>
    </source>
</evidence>
<comment type="caution">
    <text evidence="12">The sequence shown here is derived from an EMBL/GenBank/DDBJ whole genome shotgun (WGS) entry which is preliminary data.</text>
</comment>
<name>A0AA88MQ69_CHASR</name>
<dbReference type="GO" id="GO:0004930">
    <property type="term" value="F:G protein-coupled receptor activity"/>
    <property type="evidence" value="ECO:0007669"/>
    <property type="project" value="UniProtKB-KW"/>
</dbReference>
<evidence type="ECO:0000256" key="5">
    <source>
        <dbReference type="ARBA" id="ARBA00023040"/>
    </source>
</evidence>
<dbReference type="SMART" id="SM01381">
    <property type="entry name" value="7TM_GPCR_Srsx"/>
    <property type="match status" value="1"/>
</dbReference>
<keyword evidence="8" id="KW-0807">Transducer</keyword>
<evidence type="ECO:0000256" key="6">
    <source>
        <dbReference type="ARBA" id="ARBA00023136"/>
    </source>
</evidence>
<keyword evidence="7" id="KW-0675">Receptor</keyword>
<keyword evidence="2" id="KW-1003">Cell membrane</keyword>
<dbReference type="PANTHER" id="PTHR24248:SF129">
    <property type="entry name" value="G-PROTEIN COUPLED RECEPTORS FAMILY 1 PROFILE DOMAIN-CONTAINING PROTEIN"/>
    <property type="match status" value="1"/>
</dbReference>
<keyword evidence="6 10" id="KW-0472">Membrane</keyword>
<dbReference type="PROSITE" id="PS50262">
    <property type="entry name" value="G_PROTEIN_RECEP_F1_2"/>
    <property type="match status" value="1"/>
</dbReference>
<dbReference type="CDD" id="cd00637">
    <property type="entry name" value="7tm_classA_rhodopsin-like"/>
    <property type="match status" value="1"/>
</dbReference>
<evidence type="ECO:0000256" key="8">
    <source>
        <dbReference type="ARBA" id="ARBA00023224"/>
    </source>
</evidence>